<dbReference type="OrthoDB" id="3067340at2759"/>
<accession>A0A409WT93</accession>
<dbReference type="Proteomes" id="UP000284706">
    <property type="component" value="Unassembled WGS sequence"/>
</dbReference>
<reference evidence="1 2" key="1">
    <citation type="journal article" date="2018" name="Evol. Lett.">
        <title>Horizontal gene cluster transfer increased hallucinogenic mushroom diversity.</title>
        <authorList>
            <person name="Reynolds H.T."/>
            <person name="Vijayakumar V."/>
            <person name="Gluck-Thaler E."/>
            <person name="Korotkin H.B."/>
            <person name="Matheny P.B."/>
            <person name="Slot J.C."/>
        </authorList>
    </citation>
    <scope>NUCLEOTIDE SEQUENCE [LARGE SCALE GENOMIC DNA]</scope>
    <source>
        <strain evidence="1 2">SRW20</strain>
    </source>
</reference>
<sequence length="239" mass="27073">MLSVQARRRFQKLLDKFRLGNASTLRHDMDASDCILSGSAALYMLHPIFIPNDLDFYVPLDTAVDFQYALHQRGYNPIHVEGEHLQSYYRGDAIATVGRLQKPGVRRTINLITTRSTNPFTAVAQFHSTLVMNAITSDAVLCFYPLLTLGGRGIINVDTPKTRCCFRKYENRGFEFTTLDSPWTQFADHVCHTSAYCMKTVRSIEDSHVLSIPFHLNSPPISKFAPFSWSLREACTMAD</sequence>
<name>A0A409WT93_9AGAR</name>
<comment type="caution">
    <text evidence="1">The sequence shown here is derived from an EMBL/GenBank/DDBJ whole genome shotgun (WGS) entry which is preliminary data.</text>
</comment>
<gene>
    <name evidence="1" type="ORF">CVT26_007672</name>
</gene>
<protein>
    <recommendedName>
        <fullName evidence="3">Nucleotidyltransferase family protein</fullName>
    </recommendedName>
</protein>
<dbReference type="InParanoid" id="A0A409WT93"/>
<evidence type="ECO:0000313" key="2">
    <source>
        <dbReference type="Proteomes" id="UP000284706"/>
    </source>
</evidence>
<dbReference type="AlphaFoldDB" id="A0A409WT93"/>
<keyword evidence="2" id="KW-1185">Reference proteome</keyword>
<proteinExistence type="predicted"/>
<organism evidence="1 2">
    <name type="scientific">Gymnopilus dilepis</name>
    <dbReference type="NCBI Taxonomy" id="231916"/>
    <lineage>
        <taxon>Eukaryota</taxon>
        <taxon>Fungi</taxon>
        <taxon>Dikarya</taxon>
        <taxon>Basidiomycota</taxon>
        <taxon>Agaricomycotina</taxon>
        <taxon>Agaricomycetes</taxon>
        <taxon>Agaricomycetidae</taxon>
        <taxon>Agaricales</taxon>
        <taxon>Agaricineae</taxon>
        <taxon>Hymenogastraceae</taxon>
        <taxon>Gymnopilus</taxon>
    </lineage>
</organism>
<evidence type="ECO:0000313" key="1">
    <source>
        <dbReference type="EMBL" id="PPQ81743.1"/>
    </source>
</evidence>
<dbReference type="EMBL" id="NHYE01004832">
    <property type="protein sequence ID" value="PPQ81743.1"/>
    <property type="molecule type" value="Genomic_DNA"/>
</dbReference>
<evidence type="ECO:0008006" key="3">
    <source>
        <dbReference type="Google" id="ProtNLM"/>
    </source>
</evidence>